<organism evidence="6 7">
    <name type="scientific">Pholiota conissans</name>
    <dbReference type="NCBI Taxonomy" id="109636"/>
    <lineage>
        <taxon>Eukaryota</taxon>
        <taxon>Fungi</taxon>
        <taxon>Dikarya</taxon>
        <taxon>Basidiomycota</taxon>
        <taxon>Agaricomycotina</taxon>
        <taxon>Agaricomycetes</taxon>
        <taxon>Agaricomycetidae</taxon>
        <taxon>Agaricales</taxon>
        <taxon>Agaricineae</taxon>
        <taxon>Strophariaceae</taxon>
        <taxon>Pholiota</taxon>
    </lineage>
</organism>
<dbReference type="GO" id="GO:0008168">
    <property type="term" value="F:methyltransferase activity"/>
    <property type="evidence" value="ECO:0007669"/>
    <property type="project" value="UniProtKB-KW"/>
</dbReference>
<evidence type="ECO:0000259" key="5">
    <source>
        <dbReference type="PROSITE" id="PS50868"/>
    </source>
</evidence>
<evidence type="ECO:0000259" key="4">
    <source>
        <dbReference type="PROSITE" id="PS50280"/>
    </source>
</evidence>
<evidence type="ECO:0000313" key="7">
    <source>
        <dbReference type="Proteomes" id="UP000807469"/>
    </source>
</evidence>
<keyword evidence="7" id="KW-1185">Reference proteome</keyword>
<dbReference type="Pfam" id="PF00856">
    <property type="entry name" value="SET"/>
    <property type="match status" value="1"/>
</dbReference>
<dbReference type="Gene3D" id="2.170.270.10">
    <property type="entry name" value="SET domain"/>
    <property type="match status" value="1"/>
</dbReference>
<evidence type="ECO:0008006" key="8">
    <source>
        <dbReference type="Google" id="ProtNLM"/>
    </source>
</evidence>
<reference evidence="6" key="1">
    <citation type="submission" date="2020-11" db="EMBL/GenBank/DDBJ databases">
        <authorList>
            <consortium name="DOE Joint Genome Institute"/>
            <person name="Ahrendt S."/>
            <person name="Riley R."/>
            <person name="Andreopoulos W."/>
            <person name="Labutti K."/>
            <person name="Pangilinan J."/>
            <person name="Ruiz-Duenas F.J."/>
            <person name="Barrasa J.M."/>
            <person name="Sanchez-Garcia M."/>
            <person name="Camarero S."/>
            <person name="Miyauchi S."/>
            <person name="Serrano A."/>
            <person name="Linde D."/>
            <person name="Babiker R."/>
            <person name="Drula E."/>
            <person name="Ayuso-Fernandez I."/>
            <person name="Pacheco R."/>
            <person name="Padilla G."/>
            <person name="Ferreira P."/>
            <person name="Barriuso J."/>
            <person name="Kellner H."/>
            <person name="Castanera R."/>
            <person name="Alfaro M."/>
            <person name="Ramirez L."/>
            <person name="Pisabarro A.G."/>
            <person name="Kuo A."/>
            <person name="Tritt A."/>
            <person name="Lipzen A."/>
            <person name="He G."/>
            <person name="Yan M."/>
            <person name="Ng V."/>
            <person name="Cullen D."/>
            <person name="Martin F."/>
            <person name="Rosso M.-N."/>
            <person name="Henrissat B."/>
            <person name="Hibbett D."/>
            <person name="Martinez A.T."/>
            <person name="Grigoriev I.V."/>
        </authorList>
    </citation>
    <scope>NUCLEOTIDE SEQUENCE</scope>
    <source>
        <strain evidence="6">CIRM-BRFM 674</strain>
    </source>
</reference>
<gene>
    <name evidence="6" type="ORF">BDN70DRAFT_91691</name>
</gene>
<name>A0A9P5YYY5_9AGAR</name>
<dbReference type="InterPro" id="IPR001214">
    <property type="entry name" value="SET_dom"/>
</dbReference>
<dbReference type="PROSITE" id="PS50280">
    <property type="entry name" value="SET"/>
    <property type="match status" value="1"/>
</dbReference>
<feature type="domain" description="Post-SET" evidence="5">
    <location>
        <begin position="124"/>
        <end position="140"/>
    </location>
</feature>
<dbReference type="InterPro" id="IPR053201">
    <property type="entry name" value="Flavunoidine_N-MTase"/>
</dbReference>
<dbReference type="SUPFAM" id="SSF82199">
    <property type="entry name" value="SET domain"/>
    <property type="match status" value="1"/>
</dbReference>
<protein>
    <recommendedName>
        <fullName evidence="8">Post-SET domain-containing protein</fullName>
    </recommendedName>
</protein>
<dbReference type="InterPro" id="IPR003616">
    <property type="entry name" value="Post-SET_dom"/>
</dbReference>
<dbReference type="EMBL" id="MU155251">
    <property type="protein sequence ID" value="KAF9477761.1"/>
    <property type="molecule type" value="Genomic_DNA"/>
</dbReference>
<dbReference type="OrthoDB" id="5984008at2759"/>
<accession>A0A9P5YYY5</accession>
<feature type="domain" description="SET" evidence="4">
    <location>
        <begin position="2"/>
        <end position="116"/>
    </location>
</feature>
<keyword evidence="3" id="KW-0949">S-adenosyl-L-methionine</keyword>
<dbReference type="PANTHER" id="PTHR12350">
    <property type="entry name" value="HISTONE-LYSINE N-METHYLTRANSFERASE-RELATED"/>
    <property type="match status" value="1"/>
</dbReference>
<dbReference type="Proteomes" id="UP000807469">
    <property type="component" value="Unassembled WGS sequence"/>
</dbReference>
<dbReference type="InterPro" id="IPR046341">
    <property type="entry name" value="SET_dom_sf"/>
</dbReference>
<proteinExistence type="predicted"/>
<evidence type="ECO:0000256" key="2">
    <source>
        <dbReference type="ARBA" id="ARBA00022679"/>
    </source>
</evidence>
<evidence type="ECO:0000256" key="3">
    <source>
        <dbReference type="ARBA" id="ARBA00022691"/>
    </source>
</evidence>
<evidence type="ECO:0000256" key="1">
    <source>
        <dbReference type="ARBA" id="ARBA00022603"/>
    </source>
</evidence>
<dbReference type="GO" id="GO:0032259">
    <property type="term" value="P:methylation"/>
    <property type="evidence" value="ECO:0007669"/>
    <property type="project" value="UniProtKB-KW"/>
</dbReference>
<dbReference type="PANTHER" id="PTHR12350:SF19">
    <property type="entry name" value="SET DOMAIN-CONTAINING PROTEIN"/>
    <property type="match status" value="1"/>
</dbReference>
<dbReference type="PROSITE" id="PS50868">
    <property type="entry name" value="POST_SET"/>
    <property type="match status" value="1"/>
</dbReference>
<keyword evidence="2" id="KW-0808">Transferase</keyword>
<comment type="caution">
    <text evidence="6">The sequence shown here is derived from an EMBL/GenBank/DDBJ whole genome shotgun (WGS) entry which is preliminary data.</text>
</comment>
<keyword evidence="1" id="KW-0489">Methyltransferase</keyword>
<evidence type="ECO:0000313" key="6">
    <source>
        <dbReference type="EMBL" id="KAF9477761.1"/>
    </source>
</evidence>
<sequence>MPKPTQKSYVPTHREFLVEFAPGEYSSSLKSLKAFKAGQIMAVLKGLTTKAKKAYTSVQCGRGPYDHIELNNDLVYINHSCEPNVAFDLSSPNMSKWNLRALKDIRPGDTLTFFYPSTEWDMDQSFSCECGTASCLGTIQGAKYLSKSAIQARGFVSPWIQSLVSERDARNAKSSEKVLSRL</sequence>
<dbReference type="AlphaFoldDB" id="A0A9P5YYY5"/>